<keyword evidence="1" id="KW-0677">Repeat</keyword>
<dbReference type="OrthoDB" id="423343at2759"/>
<dbReference type="EMBL" id="JWZX01002355">
    <property type="protein sequence ID" value="KOO29806.1"/>
    <property type="molecule type" value="Genomic_DNA"/>
</dbReference>
<organism evidence="4 5">
    <name type="scientific">Chrysochromulina tobinii</name>
    <dbReference type="NCBI Taxonomy" id="1460289"/>
    <lineage>
        <taxon>Eukaryota</taxon>
        <taxon>Haptista</taxon>
        <taxon>Haptophyta</taxon>
        <taxon>Prymnesiophyceae</taxon>
        <taxon>Prymnesiales</taxon>
        <taxon>Chrysochromulinaceae</taxon>
        <taxon>Chrysochromulina</taxon>
    </lineage>
</organism>
<dbReference type="Proteomes" id="UP000037460">
    <property type="component" value="Unassembled WGS sequence"/>
</dbReference>
<keyword evidence="3" id="KW-0812">Transmembrane</keyword>
<dbReference type="AlphaFoldDB" id="A0A0M0JT27"/>
<comment type="caution">
    <text evidence="4">The sequence shown here is derived from an EMBL/GenBank/DDBJ whole genome shotgun (WGS) entry which is preliminary data.</text>
</comment>
<evidence type="ECO:0000313" key="5">
    <source>
        <dbReference type="Proteomes" id="UP000037460"/>
    </source>
</evidence>
<dbReference type="PANTHER" id="PTHR43215">
    <property type="entry name" value="RADIAL SPOKE HEAD 1 HOMOLOG"/>
    <property type="match status" value="1"/>
</dbReference>
<feature type="compositionally biased region" description="Low complexity" evidence="2">
    <location>
        <begin position="86"/>
        <end position="98"/>
    </location>
</feature>
<gene>
    <name evidence="4" type="ORF">Ctob_000891</name>
</gene>
<dbReference type="Gene3D" id="2.20.110.10">
    <property type="entry name" value="Histone H3 K4-specific methyltransferase SET7/9 N-terminal domain"/>
    <property type="match status" value="4"/>
</dbReference>
<dbReference type="SMART" id="SM00698">
    <property type="entry name" value="MORN"/>
    <property type="match status" value="8"/>
</dbReference>
<feature type="transmembrane region" description="Helical" evidence="3">
    <location>
        <begin position="637"/>
        <end position="657"/>
    </location>
</feature>
<evidence type="ECO:0000256" key="2">
    <source>
        <dbReference type="SAM" id="MobiDB-lite"/>
    </source>
</evidence>
<feature type="compositionally biased region" description="Pro residues" evidence="2">
    <location>
        <begin position="1"/>
        <end position="12"/>
    </location>
</feature>
<dbReference type="FunFam" id="2.20.110.10:FF:000002">
    <property type="entry name" value="Phosphatidylinositol 4-phosphate 5-kinase 8"/>
    <property type="match status" value="1"/>
</dbReference>
<feature type="compositionally biased region" description="Polar residues" evidence="2">
    <location>
        <begin position="39"/>
        <end position="50"/>
    </location>
</feature>
<name>A0A0M0JT27_9EUKA</name>
<dbReference type="SUPFAM" id="SSF82185">
    <property type="entry name" value="Histone H3 K4-specific methyltransferase SET7/9 N-terminal domain"/>
    <property type="match status" value="2"/>
</dbReference>
<keyword evidence="3" id="KW-1133">Transmembrane helix</keyword>
<evidence type="ECO:0000256" key="1">
    <source>
        <dbReference type="ARBA" id="ARBA00022737"/>
    </source>
</evidence>
<evidence type="ECO:0000256" key="3">
    <source>
        <dbReference type="SAM" id="Phobius"/>
    </source>
</evidence>
<reference evidence="5" key="1">
    <citation type="journal article" date="2015" name="PLoS Genet.">
        <title>Genome Sequence and Transcriptome Analyses of Chrysochromulina tobin: Metabolic Tools for Enhanced Algal Fitness in the Prominent Order Prymnesiales (Haptophyceae).</title>
        <authorList>
            <person name="Hovde B.T."/>
            <person name="Deodato C.R."/>
            <person name="Hunsperger H.M."/>
            <person name="Ryken S.A."/>
            <person name="Yost W."/>
            <person name="Jha R.K."/>
            <person name="Patterson J."/>
            <person name="Monnat R.J. Jr."/>
            <person name="Barlow S.B."/>
            <person name="Starkenburg S.R."/>
            <person name="Cattolico R.A."/>
        </authorList>
    </citation>
    <scope>NUCLEOTIDE SEQUENCE</scope>
    <source>
        <strain evidence="5">CCMP291</strain>
    </source>
</reference>
<evidence type="ECO:0000313" key="4">
    <source>
        <dbReference type="EMBL" id="KOO29806.1"/>
    </source>
</evidence>
<feature type="region of interest" description="Disordered" evidence="2">
    <location>
        <begin position="1"/>
        <end position="127"/>
    </location>
</feature>
<dbReference type="InterPro" id="IPR003409">
    <property type="entry name" value="MORN"/>
</dbReference>
<dbReference type="Pfam" id="PF02493">
    <property type="entry name" value="MORN"/>
    <property type="match status" value="7"/>
</dbReference>
<keyword evidence="3" id="KW-0472">Membrane</keyword>
<accession>A0A0M0JT27</accession>
<feature type="compositionally biased region" description="Low complexity" evidence="2">
    <location>
        <begin position="13"/>
        <end position="38"/>
    </location>
</feature>
<protein>
    <submittedName>
        <fullName evidence="4">Morn repeat protein</fullName>
    </submittedName>
</protein>
<proteinExistence type="predicted"/>
<keyword evidence="5" id="KW-1185">Reference proteome</keyword>
<dbReference type="PANTHER" id="PTHR43215:SF14">
    <property type="entry name" value="RADIAL SPOKE HEAD 1 HOMOLOG"/>
    <property type="match status" value="1"/>
</dbReference>
<sequence length="687" mass="75897">MPLPPRPPPPAPTGDTPATLRSGKVSSSPAQPSDRSSSTATRDGSQPSDRSTNDKVKRRPPSPEKVASTARRKSSDAAAPPHQLPVTTSSTVASSSAADEAEGRGKAKRSARYLSSEPGPAREGVLEPLTKYSEYEGELNDAGLANGHGFGRWPNGDEYLGDWKNDKREGQGSCTFATGEFYDGDWKNDRREGLGSTRYSSGDKYEGEWRAGLREGRGRAKYANRDRYEGEWKSDKKQGFGTFWAASGEVYEGQWLVGTYDGRGTYLYASGDVYEGEYKQGRREGRGVYLYAAGDVYEGEYRQGRMEGRGIYRLADGSAEVGQYKGGTDVGEGARWSPDRQHAWRLKNGKVVEEISVEEAAHIAGSLGLPVPKPVLTGSQAGEGQMPMIFVTMTNTSTFRAVSMKATMAELGVQVDALVVQRHPRGSVIGIFDSHVKALRHMSNLAKTICSPLFLVFEDDIVPSQYYRPEVMETIIAELVDSHDDFDIAYFDSIQWFQLLPYFPPWHRTTLHTLDHAWSTMTANVYTRGGLAKVLPILEVRLAEMLADNASEPQHVDLFLESDDRAKGIVRRQIVPYMFDQNWLLPSGNVDRCDAKGMECSNADSSEQAFEQAYLREGVHISWSNACFEAGGNPVRFYLIFIPTFLLATLIPMYFCYRCYRSRTCCFACSPPDAAVPSEGSALLAKT</sequence>